<feature type="region of interest" description="Disordered" evidence="1">
    <location>
        <begin position="28"/>
        <end position="93"/>
    </location>
</feature>
<dbReference type="AlphaFoldDB" id="A0AAV4HE98"/>
<feature type="compositionally biased region" description="Polar residues" evidence="1">
    <location>
        <begin position="69"/>
        <end position="87"/>
    </location>
</feature>
<gene>
    <name evidence="2" type="ORF">ElyMa_000934500</name>
</gene>
<dbReference type="EMBL" id="BMAT01001900">
    <property type="protein sequence ID" value="GFR95061.1"/>
    <property type="molecule type" value="Genomic_DNA"/>
</dbReference>
<sequence length="93" mass="10581">MINRKWKRSLQDVRVREDENGWGIFEHGHKYPFKHSPAMHSSGRMAKGDLQEDGGEGPERMRSLLRTGILNSSGLAEVESSSNVSSTRRLRED</sequence>
<accession>A0AAV4HE98</accession>
<name>A0AAV4HE98_9GAST</name>
<evidence type="ECO:0000256" key="1">
    <source>
        <dbReference type="SAM" id="MobiDB-lite"/>
    </source>
</evidence>
<evidence type="ECO:0000313" key="3">
    <source>
        <dbReference type="Proteomes" id="UP000762676"/>
    </source>
</evidence>
<dbReference type="Proteomes" id="UP000762676">
    <property type="component" value="Unassembled WGS sequence"/>
</dbReference>
<keyword evidence="3" id="KW-1185">Reference proteome</keyword>
<proteinExistence type="predicted"/>
<evidence type="ECO:0000313" key="2">
    <source>
        <dbReference type="EMBL" id="GFR95061.1"/>
    </source>
</evidence>
<organism evidence="2 3">
    <name type="scientific">Elysia marginata</name>
    <dbReference type="NCBI Taxonomy" id="1093978"/>
    <lineage>
        <taxon>Eukaryota</taxon>
        <taxon>Metazoa</taxon>
        <taxon>Spiralia</taxon>
        <taxon>Lophotrochozoa</taxon>
        <taxon>Mollusca</taxon>
        <taxon>Gastropoda</taxon>
        <taxon>Heterobranchia</taxon>
        <taxon>Euthyneura</taxon>
        <taxon>Panpulmonata</taxon>
        <taxon>Sacoglossa</taxon>
        <taxon>Placobranchoidea</taxon>
        <taxon>Plakobranchidae</taxon>
        <taxon>Elysia</taxon>
    </lineage>
</organism>
<comment type="caution">
    <text evidence="2">The sequence shown here is derived from an EMBL/GenBank/DDBJ whole genome shotgun (WGS) entry which is preliminary data.</text>
</comment>
<protein>
    <submittedName>
        <fullName evidence="2">Uncharacterized protein</fullName>
    </submittedName>
</protein>
<reference evidence="2 3" key="1">
    <citation type="journal article" date="2021" name="Elife">
        <title>Chloroplast acquisition without the gene transfer in kleptoplastic sea slugs, Plakobranchus ocellatus.</title>
        <authorList>
            <person name="Maeda T."/>
            <person name="Takahashi S."/>
            <person name="Yoshida T."/>
            <person name="Shimamura S."/>
            <person name="Takaki Y."/>
            <person name="Nagai Y."/>
            <person name="Toyoda A."/>
            <person name="Suzuki Y."/>
            <person name="Arimoto A."/>
            <person name="Ishii H."/>
            <person name="Satoh N."/>
            <person name="Nishiyama T."/>
            <person name="Hasebe M."/>
            <person name="Maruyama T."/>
            <person name="Minagawa J."/>
            <person name="Obokata J."/>
            <person name="Shigenobu S."/>
        </authorList>
    </citation>
    <scope>NUCLEOTIDE SEQUENCE [LARGE SCALE GENOMIC DNA]</scope>
</reference>